<dbReference type="Proteomes" id="UP001148737">
    <property type="component" value="Unassembled WGS sequence"/>
</dbReference>
<protein>
    <submittedName>
        <fullName evidence="1">Uncharacterized protein</fullName>
    </submittedName>
</protein>
<reference evidence="1" key="1">
    <citation type="submission" date="2022-07" db="EMBL/GenBank/DDBJ databases">
        <title>Genome Sequence of Lecanicillium saksenae.</title>
        <authorList>
            <person name="Buettner E."/>
        </authorList>
    </citation>
    <scope>NUCLEOTIDE SEQUENCE</scope>
    <source>
        <strain evidence="1">VT-O1</strain>
    </source>
</reference>
<gene>
    <name evidence="1" type="ORF">NLG97_g157</name>
</gene>
<proteinExistence type="predicted"/>
<comment type="caution">
    <text evidence="1">The sequence shown here is derived from an EMBL/GenBank/DDBJ whole genome shotgun (WGS) entry which is preliminary data.</text>
</comment>
<evidence type="ECO:0000313" key="2">
    <source>
        <dbReference type="Proteomes" id="UP001148737"/>
    </source>
</evidence>
<organism evidence="1 2">
    <name type="scientific">Lecanicillium saksenae</name>
    <dbReference type="NCBI Taxonomy" id="468837"/>
    <lineage>
        <taxon>Eukaryota</taxon>
        <taxon>Fungi</taxon>
        <taxon>Dikarya</taxon>
        <taxon>Ascomycota</taxon>
        <taxon>Pezizomycotina</taxon>
        <taxon>Sordariomycetes</taxon>
        <taxon>Hypocreomycetidae</taxon>
        <taxon>Hypocreales</taxon>
        <taxon>Cordycipitaceae</taxon>
        <taxon>Lecanicillium</taxon>
    </lineage>
</organism>
<accession>A0ACC1R7E9</accession>
<keyword evidence="2" id="KW-1185">Reference proteome</keyword>
<evidence type="ECO:0000313" key="1">
    <source>
        <dbReference type="EMBL" id="KAJ3499692.1"/>
    </source>
</evidence>
<sequence length="370" mass="39314">MPTIGIIGAGHVGCALAFDLAERGNDVVLRTIAGHCGNAPKILDNNGYLKATGLFQGSVPVRVAQGAANITESILLIAIPSTGIDQVLDELAGHDLSSVILIFVSGNSAAMKAPMATNAKVIMETGTSPYSSRVSADGSVSVRGIKKRIILSVLASELNEKYKEPVAALFRMPVEWCPSVLGTFLSSCNGVVHVPTALMNLGWMETTNGDFYFYRQGMSPGVCSVIDALDKERIAVAAAYNVTIKSVVETYNANYGTNESTFSEFVKKTVAHNSTKGAQKRFLDQDVPYWLVLCSELGLRAGVPTPSIDTMIVLASILTGTDYRSTGHTLKSFGLDNATVEEVGRAFRGGSVDSIPEVHVHAKTQPMAVL</sequence>
<name>A0ACC1R7E9_9HYPO</name>
<dbReference type="EMBL" id="JANAKD010000004">
    <property type="protein sequence ID" value="KAJ3499692.1"/>
    <property type="molecule type" value="Genomic_DNA"/>
</dbReference>